<sequence length="108" mass="11821">INNSTIHAFAECQAVGILKRFVILNVKSLGKESADKYSKTLLFGMGNNAKSSCTKAINFTILNAKALIVKKITSWDPLHPYELRSVLLSAAARYGALELKIPSLQNEV</sequence>
<keyword evidence="2" id="KW-1185">Reference proteome</keyword>
<dbReference type="EMBL" id="CP045893">
    <property type="protein sequence ID" value="QQP53799.1"/>
    <property type="molecule type" value="Genomic_DNA"/>
</dbReference>
<organism evidence="1 2">
    <name type="scientific">Caligus rogercresseyi</name>
    <name type="common">Sea louse</name>
    <dbReference type="NCBI Taxonomy" id="217165"/>
    <lineage>
        <taxon>Eukaryota</taxon>
        <taxon>Metazoa</taxon>
        <taxon>Ecdysozoa</taxon>
        <taxon>Arthropoda</taxon>
        <taxon>Crustacea</taxon>
        <taxon>Multicrustacea</taxon>
        <taxon>Hexanauplia</taxon>
        <taxon>Copepoda</taxon>
        <taxon>Siphonostomatoida</taxon>
        <taxon>Caligidae</taxon>
        <taxon>Caligus</taxon>
    </lineage>
</organism>
<dbReference type="Proteomes" id="UP000595437">
    <property type="component" value="Chromosome 4"/>
</dbReference>
<evidence type="ECO:0000313" key="1">
    <source>
        <dbReference type="EMBL" id="QQP53799.1"/>
    </source>
</evidence>
<dbReference type="AlphaFoldDB" id="A0A7T8KDC8"/>
<accession>A0A7T8KDC8</accession>
<name>A0A7T8KDC8_CALRO</name>
<proteinExistence type="predicted"/>
<reference evidence="2" key="1">
    <citation type="submission" date="2021-01" db="EMBL/GenBank/DDBJ databases">
        <title>Caligus Genome Assembly.</title>
        <authorList>
            <person name="Gallardo-Escarate C."/>
        </authorList>
    </citation>
    <scope>NUCLEOTIDE SEQUENCE [LARGE SCALE GENOMIC DNA]</scope>
</reference>
<gene>
    <name evidence="1" type="ORF">FKW44_006406</name>
</gene>
<evidence type="ECO:0000313" key="2">
    <source>
        <dbReference type="Proteomes" id="UP000595437"/>
    </source>
</evidence>
<feature type="non-terminal residue" evidence="1">
    <location>
        <position position="1"/>
    </location>
</feature>
<protein>
    <submittedName>
        <fullName evidence="1">Uncharacterized protein</fullName>
    </submittedName>
</protein>